<evidence type="ECO:0000313" key="3">
    <source>
        <dbReference type="EMBL" id="KAF2148395.1"/>
    </source>
</evidence>
<organism evidence="3 4">
    <name type="scientific">Myriangium duriaei CBS 260.36</name>
    <dbReference type="NCBI Taxonomy" id="1168546"/>
    <lineage>
        <taxon>Eukaryota</taxon>
        <taxon>Fungi</taxon>
        <taxon>Dikarya</taxon>
        <taxon>Ascomycota</taxon>
        <taxon>Pezizomycotina</taxon>
        <taxon>Dothideomycetes</taxon>
        <taxon>Dothideomycetidae</taxon>
        <taxon>Myriangiales</taxon>
        <taxon>Myriangiaceae</taxon>
        <taxon>Myriangium</taxon>
    </lineage>
</organism>
<feature type="region of interest" description="Disordered" evidence="1">
    <location>
        <begin position="17"/>
        <end position="123"/>
    </location>
</feature>
<feature type="compositionally biased region" description="Pro residues" evidence="1">
    <location>
        <begin position="110"/>
        <end position="123"/>
    </location>
</feature>
<feature type="region of interest" description="Disordered" evidence="1">
    <location>
        <begin position="165"/>
        <end position="186"/>
    </location>
</feature>
<keyword evidence="2" id="KW-0472">Membrane</keyword>
<feature type="region of interest" description="Disordered" evidence="1">
    <location>
        <begin position="233"/>
        <end position="416"/>
    </location>
</feature>
<proteinExistence type="predicted"/>
<keyword evidence="2" id="KW-0812">Transmembrane</keyword>
<evidence type="ECO:0000256" key="2">
    <source>
        <dbReference type="SAM" id="Phobius"/>
    </source>
</evidence>
<comment type="caution">
    <text evidence="3">The sequence shown here is derived from an EMBL/GenBank/DDBJ whole genome shotgun (WGS) entry which is preliminary data.</text>
</comment>
<feature type="transmembrane region" description="Helical" evidence="2">
    <location>
        <begin position="133"/>
        <end position="154"/>
    </location>
</feature>
<feature type="compositionally biased region" description="Polar residues" evidence="1">
    <location>
        <begin position="30"/>
        <end position="45"/>
    </location>
</feature>
<name>A0A9P4MC67_9PEZI</name>
<keyword evidence="4" id="KW-1185">Reference proteome</keyword>
<dbReference type="AlphaFoldDB" id="A0A9P4MC67"/>
<gene>
    <name evidence="3" type="ORF">K461DRAFT_324740</name>
</gene>
<protein>
    <submittedName>
        <fullName evidence="3">Uncharacterized protein</fullName>
    </submittedName>
</protein>
<dbReference type="OrthoDB" id="3937784at2759"/>
<dbReference type="Proteomes" id="UP000799439">
    <property type="component" value="Unassembled WGS sequence"/>
</dbReference>
<dbReference type="EMBL" id="ML996093">
    <property type="protein sequence ID" value="KAF2148395.1"/>
    <property type="molecule type" value="Genomic_DNA"/>
</dbReference>
<feature type="compositionally biased region" description="Low complexity" evidence="1">
    <location>
        <begin position="356"/>
        <end position="367"/>
    </location>
</feature>
<feature type="compositionally biased region" description="Basic and acidic residues" evidence="1">
    <location>
        <begin position="370"/>
        <end position="391"/>
    </location>
</feature>
<reference evidence="3" key="1">
    <citation type="journal article" date="2020" name="Stud. Mycol.">
        <title>101 Dothideomycetes genomes: a test case for predicting lifestyles and emergence of pathogens.</title>
        <authorList>
            <person name="Haridas S."/>
            <person name="Albert R."/>
            <person name="Binder M."/>
            <person name="Bloem J."/>
            <person name="Labutti K."/>
            <person name="Salamov A."/>
            <person name="Andreopoulos B."/>
            <person name="Baker S."/>
            <person name="Barry K."/>
            <person name="Bills G."/>
            <person name="Bluhm B."/>
            <person name="Cannon C."/>
            <person name="Castanera R."/>
            <person name="Culley D."/>
            <person name="Daum C."/>
            <person name="Ezra D."/>
            <person name="Gonzalez J."/>
            <person name="Henrissat B."/>
            <person name="Kuo A."/>
            <person name="Liang C."/>
            <person name="Lipzen A."/>
            <person name="Lutzoni F."/>
            <person name="Magnuson J."/>
            <person name="Mondo S."/>
            <person name="Nolan M."/>
            <person name="Ohm R."/>
            <person name="Pangilinan J."/>
            <person name="Park H.-J."/>
            <person name="Ramirez L."/>
            <person name="Alfaro M."/>
            <person name="Sun H."/>
            <person name="Tritt A."/>
            <person name="Yoshinaga Y."/>
            <person name="Zwiers L.-H."/>
            <person name="Turgeon B."/>
            <person name="Goodwin S."/>
            <person name="Spatafora J."/>
            <person name="Crous P."/>
            <person name="Grigoriev I."/>
        </authorList>
    </citation>
    <scope>NUCLEOTIDE SEQUENCE</scope>
    <source>
        <strain evidence="3">CBS 260.36</strain>
    </source>
</reference>
<sequence length="416" mass="44396">MALNALWAREPQFPSSFRTRISLRPFPPITTDSTESFGPSSTTDTGFPDFPTSTSSTSSSTHSPTSSSRISTYLPIPIPTTSASSSLSSPTAPYLSQPVYSTAPQTTTPTPGPSSVPPSDPPPVVNHGLARHYIPLVVVLPIVVLLLLMASLVARRRRRQANENFQPMEEAIEKGPEDYGAGTTTSTTGSLLFAEVARPKYSHEEPDKSDPRHSTAPLRNSAFSASTAVPSYLPPLDFESNPTGDTITHTSPGGGRPNPAAINTAYFTGIDNMSVTDSGSPIRDEPPPPYYGSSMRNFSRRENGSRSSRRINSGGASVMTTNDTIRNSREQAPAENAATGRSDRLEVPPPLIRKGSSASVTSTLYSSDASIHDAEPRRLSHAETRPPRDRLSGIGVPDMPATPGRARLSTEKGPDV</sequence>
<feature type="compositionally biased region" description="Low complexity" evidence="1">
    <location>
        <begin position="52"/>
        <end position="109"/>
    </location>
</feature>
<feature type="region of interest" description="Disordered" evidence="1">
    <location>
        <begin position="199"/>
        <end position="219"/>
    </location>
</feature>
<keyword evidence="2" id="KW-1133">Transmembrane helix</keyword>
<evidence type="ECO:0000256" key="1">
    <source>
        <dbReference type="SAM" id="MobiDB-lite"/>
    </source>
</evidence>
<evidence type="ECO:0000313" key="4">
    <source>
        <dbReference type="Proteomes" id="UP000799439"/>
    </source>
</evidence>
<accession>A0A9P4MC67</accession>
<feature type="compositionally biased region" description="Basic and acidic residues" evidence="1">
    <location>
        <begin position="199"/>
        <end position="213"/>
    </location>
</feature>
<feature type="compositionally biased region" description="Polar residues" evidence="1">
    <location>
        <begin position="240"/>
        <end position="251"/>
    </location>
</feature>